<dbReference type="Gene3D" id="3.40.50.1440">
    <property type="entry name" value="Tubulin/FtsZ, GTPase domain"/>
    <property type="match status" value="1"/>
</dbReference>
<dbReference type="SUPFAM" id="SSF52490">
    <property type="entry name" value="Tubulin nucleotide-binding domain-like"/>
    <property type="match status" value="1"/>
</dbReference>
<reference evidence="7 8" key="1">
    <citation type="journal article" date="2013" name="Curr. Biol.">
        <title>The Genome of the Foraminiferan Reticulomyxa filosa.</title>
        <authorList>
            <person name="Glockner G."/>
            <person name="Hulsmann N."/>
            <person name="Schleicher M."/>
            <person name="Noegel A.A."/>
            <person name="Eichinger L."/>
            <person name="Gallinger C."/>
            <person name="Pawlowski J."/>
            <person name="Sierra R."/>
            <person name="Euteneuer U."/>
            <person name="Pillet L."/>
            <person name="Moustafa A."/>
            <person name="Platzer M."/>
            <person name="Groth M."/>
            <person name="Szafranski K."/>
            <person name="Schliwa M."/>
        </authorList>
    </citation>
    <scope>NUCLEOTIDE SEQUENCE [LARGE SCALE GENOMIC DNA]</scope>
</reference>
<dbReference type="InterPro" id="IPR008280">
    <property type="entry name" value="Tub_FtsZ_C"/>
</dbReference>
<dbReference type="Proteomes" id="UP000023152">
    <property type="component" value="Unassembled WGS sequence"/>
</dbReference>
<keyword evidence="4 5" id="KW-0342">GTP-binding</keyword>
<dbReference type="PROSITE" id="PS00227">
    <property type="entry name" value="TUBULIN"/>
    <property type="match status" value="1"/>
</dbReference>
<dbReference type="OrthoDB" id="10249382at2759"/>
<dbReference type="EMBL" id="ASPP01011146">
    <property type="protein sequence ID" value="ETO21975.1"/>
    <property type="molecule type" value="Genomic_DNA"/>
</dbReference>
<evidence type="ECO:0000256" key="3">
    <source>
        <dbReference type="ARBA" id="ARBA00022741"/>
    </source>
</evidence>
<evidence type="ECO:0000256" key="1">
    <source>
        <dbReference type="ARBA" id="ARBA00009636"/>
    </source>
</evidence>
<sequence length="299" mass="34102">MGHEFWKHLNEEAILNVSGEPEENHPFHETQIDEFQEKDLNRYDYELQIFTKRRVVERNKVLASEHGKLFDPDSFITSRGGTGSLFAVGHYTDGAYQIRSILEMLRKELEGCDAPLAFSLGHSLSGGTGSGLGTLILTRLADEFTDVLRVSQSVFPSPGMAGDQNLAPFNSLCAFNMLAEFCDQVYLFDNSALNNCLSTYLRLEKPELKDLNRLLAYVQCHVTSPMRYPGKLASDLRKMGTNLIPFPRLKFLGLSQSPICFEFDLRNEVITFKLFFFFLKKKKKKNQLRTQNNLYTLCN</sequence>
<dbReference type="InterPro" id="IPR036525">
    <property type="entry name" value="Tubulin/FtsZ_GTPase_sf"/>
</dbReference>
<dbReference type="InterPro" id="IPR003008">
    <property type="entry name" value="Tubulin_FtsZ_GTPase"/>
</dbReference>
<dbReference type="InterPro" id="IPR017975">
    <property type="entry name" value="Tubulin_CS"/>
</dbReference>
<gene>
    <name evidence="7" type="ORF">RFI_15227</name>
</gene>
<dbReference type="SMART" id="SM00864">
    <property type="entry name" value="Tubulin"/>
    <property type="match status" value="1"/>
</dbReference>
<dbReference type="GO" id="GO:0007017">
    <property type="term" value="P:microtubule-based process"/>
    <property type="evidence" value="ECO:0007669"/>
    <property type="project" value="InterPro"/>
</dbReference>
<dbReference type="GO" id="GO:0005525">
    <property type="term" value="F:GTP binding"/>
    <property type="evidence" value="ECO:0007669"/>
    <property type="project" value="UniProtKB-UniRule"/>
</dbReference>
<dbReference type="InterPro" id="IPR004057">
    <property type="entry name" value="Epsilon_tubulin"/>
</dbReference>
<dbReference type="AlphaFoldDB" id="X6N6T4"/>
<accession>X6N6T4</accession>
<comment type="similarity">
    <text evidence="1 5">Belongs to the tubulin family.</text>
</comment>
<evidence type="ECO:0000256" key="4">
    <source>
        <dbReference type="ARBA" id="ARBA00023134"/>
    </source>
</evidence>
<proteinExistence type="inferred from homology"/>
<dbReference type="PANTHER" id="PTHR11588">
    <property type="entry name" value="TUBULIN"/>
    <property type="match status" value="1"/>
</dbReference>
<dbReference type="InterPro" id="IPR000217">
    <property type="entry name" value="Tubulin"/>
</dbReference>
<evidence type="ECO:0000256" key="2">
    <source>
        <dbReference type="ARBA" id="ARBA00022701"/>
    </source>
</evidence>
<comment type="caution">
    <text evidence="7">The sequence shown here is derived from an EMBL/GenBank/DDBJ whole genome shotgun (WGS) entry which is preliminary data.</text>
</comment>
<dbReference type="SUPFAM" id="SSF55307">
    <property type="entry name" value="Tubulin C-terminal domain-like"/>
    <property type="match status" value="1"/>
</dbReference>
<keyword evidence="8" id="KW-1185">Reference proteome</keyword>
<evidence type="ECO:0000313" key="8">
    <source>
        <dbReference type="Proteomes" id="UP000023152"/>
    </source>
</evidence>
<evidence type="ECO:0000259" key="6">
    <source>
        <dbReference type="SMART" id="SM00864"/>
    </source>
</evidence>
<evidence type="ECO:0000313" key="7">
    <source>
        <dbReference type="EMBL" id="ETO21975.1"/>
    </source>
</evidence>
<dbReference type="GO" id="GO:0005874">
    <property type="term" value="C:microtubule"/>
    <property type="evidence" value="ECO:0007669"/>
    <property type="project" value="UniProtKB-KW"/>
</dbReference>
<dbReference type="Pfam" id="PF00091">
    <property type="entry name" value="Tubulin"/>
    <property type="match status" value="1"/>
</dbReference>
<keyword evidence="3 5" id="KW-0547">Nucleotide-binding</keyword>
<dbReference type="PRINTS" id="PR01161">
    <property type="entry name" value="TUBULIN"/>
</dbReference>
<dbReference type="PRINTS" id="PR01519">
    <property type="entry name" value="EPSLNTUBULIN"/>
</dbReference>
<feature type="domain" description="Tubulin/FtsZ GTPase" evidence="6">
    <location>
        <begin position="52"/>
        <end position="230"/>
    </location>
</feature>
<evidence type="ECO:0000256" key="5">
    <source>
        <dbReference type="RuleBase" id="RU000352"/>
    </source>
</evidence>
<protein>
    <submittedName>
        <fullName evidence="7">Beta-tubulin</fullName>
    </submittedName>
</protein>
<organism evidence="7 8">
    <name type="scientific">Reticulomyxa filosa</name>
    <dbReference type="NCBI Taxonomy" id="46433"/>
    <lineage>
        <taxon>Eukaryota</taxon>
        <taxon>Sar</taxon>
        <taxon>Rhizaria</taxon>
        <taxon>Retaria</taxon>
        <taxon>Foraminifera</taxon>
        <taxon>Monothalamids</taxon>
        <taxon>Reticulomyxidae</taxon>
        <taxon>Reticulomyxa</taxon>
    </lineage>
</organism>
<keyword evidence="2 5" id="KW-0493">Microtubule</keyword>
<name>X6N6T4_RETFI</name>